<evidence type="ECO:0000256" key="1">
    <source>
        <dbReference type="ARBA" id="ARBA00004613"/>
    </source>
</evidence>
<reference evidence="8" key="1">
    <citation type="submission" date="2021-04" db="EMBL/GenBank/DDBJ databases">
        <authorList>
            <consortium name="Molecular Ecology Group"/>
        </authorList>
    </citation>
    <scope>NUCLEOTIDE SEQUENCE</scope>
</reference>
<evidence type="ECO:0000256" key="6">
    <source>
        <dbReference type="SAM" id="MobiDB-lite"/>
    </source>
</evidence>
<dbReference type="OrthoDB" id="5813613at2759"/>
<organism evidence="8 9">
    <name type="scientific">Candidula unifasciata</name>
    <dbReference type="NCBI Taxonomy" id="100452"/>
    <lineage>
        <taxon>Eukaryota</taxon>
        <taxon>Metazoa</taxon>
        <taxon>Spiralia</taxon>
        <taxon>Lophotrochozoa</taxon>
        <taxon>Mollusca</taxon>
        <taxon>Gastropoda</taxon>
        <taxon>Heterobranchia</taxon>
        <taxon>Euthyneura</taxon>
        <taxon>Panpulmonata</taxon>
        <taxon>Eupulmonata</taxon>
        <taxon>Stylommatophora</taxon>
        <taxon>Helicina</taxon>
        <taxon>Helicoidea</taxon>
        <taxon>Geomitridae</taxon>
        <taxon>Candidula</taxon>
    </lineage>
</organism>
<comment type="caution">
    <text evidence="8">The sequence shown here is derived from an EMBL/GenBank/DDBJ whole genome shotgun (WGS) entry which is preliminary data.</text>
</comment>
<evidence type="ECO:0000313" key="9">
    <source>
        <dbReference type="Proteomes" id="UP000678393"/>
    </source>
</evidence>
<sequence>MYNKIFETVLSLTLVSLCMGTEGRNLDNEYLRFGRQHFNGYMRFGRAAHGPSEDTGNYPFVAFGNGDDLQQESNPLQTIASLNDRENLEDGLPELVSAVRMDRRSRDPFLRFGRGVHYLRFGRAVPYLRFGKRNFPYPRFGRSFPSLTNQALEPFSSSEKSHEVLHQPEDVALLTGPGLSEETYGADRKRRSVDSQGTQAPVKTCMDGIDTSDSETSNIPLDQLETRDTRSQPYMRFGKKRALETSNNNKYTWDKQLELYTKNQADKRKQEYMRFGRSKEESSL</sequence>
<evidence type="ECO:0000256" key="4">
    <source>
        <dbReference type="ARBA" id="ARBA00022815"/>
    </source>
</evidence>
<feature type="chain" id="PRO_5035802377" evidence="7">
    <location>
        <begin position="24"/>
        <end position="284"/>
    </location>
</feature>
<feature type="region of interest" description="Disordered" evidence="6">
    <location>
        <begin position="262"/>
        <end position="284"/>
    </location>
</feature>
<protein>
    <submittedName>
        <fullName evidence="8">Uncharacterized protein</fullName>
    </submittedName>
</protein>
<dbReference type="PANTHER" id="PTHR20986:SF24">
    <property type="entry name" value="FMRFAMIDE-LIKE NEUROPEPTIDES 1"/>
    <property type="match status" value="1"/>
</dbReference>
<evidence type="ECO:0000256" key="3">
    <source>
        <dbReference type="ARBA" id="ARBA00022525"/>
    </source>
</evidence>
<proteinExistence type="inferred from homology"/>
<evidence type="ECO:0000256" key="5">
    <source>
        <dbReference type="ARBA" id="ARBA00023320"/>
    </source>
</evidence>
<gene>
    <name evidence="8" type="ORF">CUNI_LOCUS14503</name>
</gene>
<dbReference type="EMBL" id="CAJHNH020003286">
    <property type="protein sequence ID" value="CAG5128945.1"/>
    <property type="molecule type" value="Genomic_DNA"/>
</dbReference>
<comment type="similarity">
    <text evidence="2">Belongs to the FARP (FMRFamide related peptide) family.</text>
</comment>
<dbReference type="PANTHER" id="PTHR20986">
    <property type="entry name" value="FMRFAMIDE-RELATED PEPTIDES"/>
    <property type="match status" value="1"/>
</dbReference>
<accession>A0A8S3ZME7</accession>
<keyword evidence="7" id="KW-0732">Signal</keyword>
<keyword evidence="3" id="KW-0964">Secreted</keyword>
<dbReference type="Proteomes" id="UP000678393">
    <property type="component" value="Unassembled WGS sequence"/>
</dbReference>
<comment type="subcellular location">
    <subcellularLocation>
        <location evidence="1">Secreted</location>
    </subcellularLocation>
</comment>
<keyword evidence="5" id="KW-0527">Neuropeptide</keyword>
<evidence type="ECO:0000313" key="8">
    <source>
        <dbReference type="EMBL" id="CAG5128945.1"/>
    </source>
</evidence>
<feature type="region of interest" description="Disordered" evidence="6">
    <location>
        <begin position="177"/>
        <end position="219"/>
    </location>
</feature>
<dbReference type="GO" id="GO:0005576">
    <property type="term" value="C:extracellular region"/>
    <property type="evidence" value="ECO:0007669"/>
    <property type="project" value="UniProtKB-SubCell"/>
</dbReference>
<keyword evidence="9" id="KW-1185">Reference proteome</keyword>
<evidence type="ECO:0000256" key="2">
    <source>
        <dbReference type="ARBA" id="ARBA00006356"/>
    </source>
</evidence>
<dbReference type="GO" id="GO:0007218">
    <property type="term" value="P:neuropeptide signaling pathway"/>
    <property type="evidence" value="ECO:0007669"/>
    <property type="project" value="UniProtKB-KW"/>
</dbReference>
<dbReference type="Pfam" id="PF01581">
    <property type="entry name" value="FARP"/>
    <property type="match status" value="5"/>
</dbReference>
<dbReference type="InterPro" id="IPR051041">
    <property type="entry name" value="FMRFamide-related_np"/>
</dbReference>
<name>A0A8S3ZME7_9EUPU</name>
<dbReference type="InterPro" id="IPR002544">
    <property type="entry name" value="FMRFamid-related_peptide-like"/>
</dbReference>
<dbReference type="AlphaFoldDB" id="A0A8S3ZME7"/>
<keyword evidence="4" id="KW-0027">Amidation</keyword>
<evidence type="ECO:0000256" key="7">
    <source>
        <dbReference type="SAM" id="SignalP"/>
    </source>
</evidence>
<feature type="signal peptide" evidence="7">
    <location>
        <begin position="1"/>
        <end position="23"/>
    </location>
</feature>
<feature type="compositionally biased region" description="Basic and acidic residues" evidence="6">
    <location>
        <begin position="264"/>
        <end position="284"/>
    </location>
</feature>